<evidence type="ECO:0000256" key="2">
    <source>
        <dbReference type="SAM" id="MobiDB-lite"/>
    </source>
</evidence>
<evidence type="ECO:0000313" key="3">
    <source>
        <dbReference type="Proteomes" id="UP001165740"/>
    </source>
</evidence>
<dbReference type="RefSeq" id="XP_055881885.1">
    <property type="nucleotide sequence ID" value="XM_056025910.1"/>
</dbReference>
<gene>
    <name evidence="4 5 6 7 8 9" type="primary">LOC106053309</name>
</gene>
<dbReference type="RefSeq" id="XP_055881886.1">
    <property type="nucleotide sequence ID" value="XM_056025911.1"/>
</dbReference>
<dbReference type="OrthoDB" id="10014807at2759"/>
<evidence type="ECO:0000313" key="5">
    <source>
        <dbReference type="RefSeq" id="XP_055881883.1"/>
    </source>
</evidence>
<evidence type="ECO:0000256" key="1">
    <source>
        <dbReference type="SAM" id="Coils"/>
    </source>
</evidence>
<protein>
    <submittedName>
        <fullName evidence="4 5">Kinesin-like protein KIF20B isoform X1</fullName>
    </submittedName>
</protein>
<feature type="compositionally biased region" description="Basic and acidic residues" evidence="2">
    <location>
        <begin position="770"/>
        <end position="784"/>
    </location>
</feature>
<feature type="coiled-coil region" evidence="1">
    <location>
        <begin position="667"/>
        <end position="708"/>
    </location>
</feature>
<feature type="compositionally biased region" description="Polar residues" evidence="2">
    <location>
        <begin position="462"/>
        <end position="479"/>
    </location>
</feature>
<name>A0A9W3A3X9_BIOGL</name>
<dbReference type="RefSeq" id="XP_055881883.1">
    <property type="nucleotide sequence ID" value="XM_056025908.1"/>
</dbReference>
<proteinExistence type="predicted"/>
<feature type="region of interest" description="Disordered" evidence="2">
    <location>
        <begin position="1"/>
        <end position="47"/>
    </location>
</feature>
<feature type="compositionally biased region" description="Polar residues" evidence="2">
    <location>
        <begin position="971"/>
        <end position="1000"/>
    </location>
</feature>
<feature type="region of interest" description="Disordered" evidence="2">
    <location>
        <begin position="115"/>
        <end position="134"/>
    </location>
</feature>
<keyword evidence="1" id="KW-0175">Coiled coil</keyword>
<feature type="region of interest" description="Disordered" evidence="2">
    <location>
        <begin position="877"/>
        <end position="915"/>
    </location>
</feature>
<feature type="compositionally biased region" description="Basic residues" evidence="2">
    <location>
        <begin position="810"/>
        <end position="819"/>
    </location>
</feature>
<evidence type="ECO:0000313" key="6">
    <source>
        <dbReference type="RefSeq" id="XP_055881884.1"/>
    </source>
</evidence>
<organism evidence="3 6">
    <name type="scientific">Biomphalaria glabrata</name>
    <name type="common">Bloodfluke planorb</name>
    <name type="synonym">Freshwater snail</name>
    <dbReference type="NCBI Taxonomy" id="6526"/>
    <lineage>
        <taxon>Eukaryota</taxon>
        <taxon>Metazoa</taxon>
        <taxon>Spiralia</taxon>
        <taxon>Lophotrochozoa</taxon>
        <taxon>Mollusca</taxon>
        <taxon>Gastropoda</taxon>
        <taxon>Heterobranchia</taxon>
        <taxon>Euthyneura</taxon>
        <taxon>Panpulmonata</taxon>
        <taxon>Hygrophila</taxon>
        <taxon>Lymnaeoidea</taxon>
        <taxon>Planorbidae</taxon>
        <taxon>Biomphalaria</taxon>
    </lineage>
</organism>
<evidence type="ECO:0000313" key="8">
    <source>
        <dbReference type="RefSeq" id="XP_055881886.1"/>
    </source>
</evidence>
<feature type="compositionally biased region" description="Basic and acidic residues" evidence="2">
    <location>
        <begin position="903"/>
        <end position="913"/>
    </location>
</feature>
<feature type="region of interest" description="Disordered" evidence="2">
    <location>
        <begin position="462"/>
        <end position="484"/>
    </location>
</feature>
<dbReference type="RefSeq" id="XP_055881884.1">
    <property type="nucleotide sequence ID" value="XM_056025909.1"/>
</dbReference>
<feature type="region of interest" description="Disordered" evidence="2">
    <location>
        <begin position="207"/>
        <end position="230"/>
    </location>
</feature>
<dbReference type="RefSeq" id="XP_055881887.1">
    <property type="nucleotide sequence ID" value="XM_056025912.1"/>
</dbReference>
<feature type="compositionally biased region" description="Polar residues" evidence="2">
    <location>
        <begin position="221"/>
        <end position="230"/>
    </location>
</feature>
<feature type="coiled-coil region" evidence="1">
    <location>
        <begin position="579"/>
        <end position="613"/>
    </location>
</feature>
<evidence type="ECO:0000313" key="7">
    <source>
        <dbReference type="RefSeq" id="XP_055881885.1"/>
    </source>
</evidence>
<dbReference type="Proteomes" id="UP001165740">
    <property type="component" value="Chromosome 4"/>
</dbReference>
<accession>A0A9W3A3X9</accession>
<keyword evidence="3" id="KW-1185">Reference proteome</keyword>
<dbReference type="AlphaFoldDB" id="A0A9W3A3X9"/>
<evidence type="ECO:0000313" key="9">
    <source>
        <dbReference type="RefSeq" id="XP_055881887.1"/>
    </source>
</evidence>
<dbReference type="GeneID" id="106053309"/>
<dbReference type="RefSeq" id="XP_055881882.1">
    <property type="nucleotide sequence ID" value="XM_056025907.1"/>
</dbReference>
<feature type="region of interest" description="Disordered" evidence="2">
    <location>
        <begin position="1162"/>
        <end position="1189"/>
    </location>
</feature>
<evidence type="ECO:0000313" key="4">
    <source>
        <dbReference type="RefSeq" id="XP_055881882.1"/>
    </source>
</evidence>
<feature type="region of interest" description="Disordered" evidence="2">
    <location>
        <begin position="766"/>
        <end position="831"/>
    </location>
</feature>
<feature type="region of interest" description="Disordered" evidence="2">
    <location>
        <begin position="957"/>
        <end position="1024"/>
    </location>
</feature>
<reference evidence="4 5" key="1">
    <citation type="submission" date="2025-04" db="UniProtKB">
        <authorList>
            <consortium name="RefSeq"/>
        </authorList>
    </citation>
    <scope>IDENTIFICATION</scope>
</reference>
<sequence length="1253" mass="141692">MRKKQDQVVTSLLRKQTDKDLAGKRCSNLGKSKKSTSRNTASLDSEIGKNALKNMKVQKCLKSPLDDDDVEKKAEILTQIQVNASKHMSPINWQEGNMMLDSAVSTPFNRRLISSTPDPERLADVEEPNVSTENSLLQMIPEKDVDAKKSPKAVFSWTTNLFQRIKNQRVLHEQLSILNNPTSSELNIGTENYDHASSTLCLKKAEMTNETSNPSERKQSLLGSRTSSNHNVPLTSEITLTSFIPSPEQFSELTTPSTLKNTCLNSAFISLPLKSHALIAEEIKTPKQTKSLNAVISLSSELTDNDKVSTICLNEKNDVSQLNSISNVKLDSGIINSFTEETSADTCDVEISCLDSTLNERNVSIPKKRDIVAHDNNSSNVSQIIEFLKTNPQCENIEKQFKEITKMESLASVSKEEFELSSSNDKLDDLMSHYITITNDGKGDSNDEKANEASVTQIFVTPSTNVNQNYNSDSDNEATGSRRRPKNLHYLESMADPTLRNIACRLSFKATALRDIELRDLIDDMIYFTDAALGKEHSQNQSACFFLREENYNLQKQIDKVKHQLELSETQESKCSQALQKTSNEVLHLETKLRFLLEEKDKLDSQVTSLLEERAKWLSSQQDLVKTISLKDRELLKLNEKHHEEKKSFHQSLEQVSKKTLGVHKKLSGADREIEKLQQRLKCKDLDIEDQKAIVNKTNQKLKDCEANSLKKDQEIVRLQELIDSLKIGVDNVLQVFETSYTSSMASLAHKQGIEHLRRIIQSNQYRSSDSLKNKTQDTLADHSHSRRKVFNKSTTPKKVKEFGPSSGKSKSHSSHHRPMFVPTSNHQGGYSKLTSQAIEQHNQLLSPLDEHLRKKRAGEEIYFSDTEINLHHNSIPLPSLEKTDYSADIPQESKSYKRQRRKSESDKYDRHVQMKGKTQAINSDDDLVTIPVVQSLEEIHVASECDLVTKPVYSSEEREQNPWGHRPHTHSSTVTRPHTHSSTVTRPHTHSSTGTIPNTQKHHGYDREESNVSTLRSEPIPTCHLDGSHKRSFRNATCTSGQYDSFLKNHFRNNIESMFSSTEPKHSTPTFENVLDRNPRCPTADLHPSSIPNGQPSLRSFLLAHNSTRQEDEVHSKLYQRDDQSYSPYSHYPTVQFDDESTLKHPGLSEESNFYNVRSTLPNHSSPLHTSDTSFSRRATRGNDSPVQTEFFGGTDLSLSISSITDSDSVFQTCNNNRVNREDSFTTGIASLDEKIANLQKKINRTKAIFMK</sequence>